<keyword evidence="7" id="KW-0568">Pathogenesis-related protein</keyword>
<feature type="compositionally biased region" description="Low complexity" evidence="8">
    <location>
        <begin position="810"/>
        <end position="847"/>
    </location>
</feature>
<reference evidence="10" key="1">
    <citation type="journal article" date="2020" name="bioRxiv">
        <title>Comparative genomics of Chlamydomonas.</title>
        <authorList>
            <person name="Craig R.J."/>
            <person name="Hasan A.R."/>
            <person name="Ness R.W."/>
            <person name="Keightley P.D."/>
        </authorList>
    </citation>
    <scope>NUCLEOTIDE SEQUENCE</scope>
    <source>
        <strain evidence="10">SAG 7.73</strain>
    </source>
</reference>
<comment type="subcellular location">
    <subcellularLocation>
        <location evidence="1">Membrane</location>
        <topology evidence="1">Multi-pass membrane protein</topology>
    </subcellularLocation>
</comment>
<feature type="compositionally biased region" description="Basic and acidic residues" evidence="8">
    <location>
        <begin position="1654"/>
        <end position="1664"/>
    </location>
</feature>
<feature type="region of interest" description="Disordered" evidence="8">
    <location>
        <begin position="2209"/>
        <end position="2229"/>
    </location>
</feature>
<keyword evidence="4" id="KW-0611">Plant defense</keyword>
<feature type="region of interest" description="Disordered" evidence="8">
    <location>
        <begin position="1466"/>
        <end position="1499"/>
    </location>
</feature>
<feature type="region of interest" description="Disordered" evidence="8">
    <location>
        <begin position="2368"/>
        <end position="2398"/>
    </location>
</feature>
<evidence type="ECO:0000256" key="2">
    <source>
        <dbReference type="ARBA" id="ARBA00006574"/>
    </source>
</evidence>
<feature type="region of interest" description="Disordered" evidence="8">
    <location>
        <begin position="384"/>
        <end position="439"/>
    </location>
</feature>
<feature type="compositionally biased region" description="Low complexity" evidence="8">
    <location>
        <begin position="568"/>
        <end position="585"/>
    </location>
</feature>
<evidence type="ECO:0000256" key="8">
    <source>
        <dbReference type="SAM" id="MobiDB-lite"/>
    </source>
</evidence>
<feature type="region of interest" description="Disordered" evidence="8">
    <location>
        <begin position="512"/>
        <end position="540"/>
    </location>
</feature>
<dbReference type="InterPro" id="IPR004326">
    <property type="entry name" value="Mlo"/>
</dbReference>
<feature type="region of interest" description="Disordered" evidence="8">
    <location>
        <begin position="1899"/>
        <end position="1951"/>
    </location>
</feature>
<evidence type="ECO:0000256" key="7">
    <source>
        <dbReference type="ARBA" id="ARBA00023265"/>
    </source>
</evidence>
<sequence length="2398" mass="232620">MAAGPSIVAIEGWRVALLLVGFVVVTLAFEKCIELVEKRLKKRKGLLTAFRALKNELLYLGFLSLLLSVTQEELAKICIPQTKGSSYYKYKLKYNLTDACGAGREPLWPVSVQHETHYFIFAVAVTHILYCAVTIALTLRKVGLWRKWEEAALEEARKSGAGDVKVMYETMSRSLINAMTSSALAVSGDDKRAAAAAAAAAGPGGAAAAGAGGRLRRAAAAVGAAAGRAARHGKSLGSSIFAQFSVSVSQPMYHNVRLMFIEKMGLAYDFDFHALVKDGMEKQLAHAVHASWPLWLIATFFLVLPSPCYVPFWAYIITACLLLLVGAKLVRVTALLGLQVAVKYGDSVLFGRMDVEPRAGRGLARQGPLRRRLSLSQLEDSVGADADGLEGGGGGGGGAEGGGGGEGGGEGGAGGGGEDGEGGGGEGEGGGGEGPVHLLDEALPEGAGEVVKAQVAAIHALPSRAAAIDLLKTLAAKPIEPPAATSPGGERLTLGSTLSPTAAPAAAVAGAGAAPSAGAPGAAGAAPAPAPGSGSTAAGGAAQLLLPSPSLLLAPPRWGAPPPPPSLPAAKEQAAAAPPPAGAAGALAPAATAVDAAATAAPPDGLTAAASISRRDGSPLPPSGGSVDVTITVSPVPVASPATAAAAPGGVSSELTPSTSGPPPAAPVAAAPPPALSASSMRRPPPPPLFTAGSRRLMVQPSGRMSNNGGGGGGLVAATAALLNASMRPPAGGRPAGPTSPGGAAAAAHAHVSWGNATGMRNRGGGALAMCGVASNKMALAMEHIEESMALATSGDLPTPTLSPSQPGERPTTPSSKLSSLLASLRPPQQQRADAGAAAGPLAPAPSGRFAATIKRLTSIRQRAADSQSGELGDGGGGGGAGDVGVGPGRGALAAAAAAAAFLRYAPPVKPIRRVMSARQLMCTIKGADPGGGGGGRAALGGTFVRRDPGGGGGGTMAALRAGGGLGGGGGAGPMVARDDSHLNLRSGHFTLVPPAGGGGAGGPLPPSRFGGGGAAAAAAGGGAAPPRPADKLNAMAAPTLGGFFGTLLRNKKKKHAVAPAPAPPPAAAPPAGDKPLSLPPPPPGNGDVDGPGDGLKLLLPPPPTSAVAAPAAAPPGAATATAASAFAMFQMGPADGGASAAAAADGTPAVDLTAVYDSLVPLLPAPASDSAGASPVNLAAPGAAGARLALGAADRQDSDPPPTPHLTSPLLAGAATAGEAAAAAAGAGARRSVSAASSHSEWIAEVEAEVARGPPSRPGSVASSAGQQLQQLRPQSSSSNSASGAAAAATPGRAGSASGPALLQPLATIDEAGALEAPSPIASGVLLPPEPSGLTSVFSTHPASMLGGTMRPGAVAALQPPAPAPAPAAAAARSGSGSGVRAAASVGGSGELQPAGSGAGPDAGADAGAAPGTGAASELNPQEPEPAADPEQAAGEGMEITLAAMGADAAAVTAAGAAAAAATAADPADTANGAADSSLVDDPPSRKASMAAGGGGGGGGMRAAFGSAMSLSSMAQQPGGGASEPPTRQASRQMSRQESDLAAATAAAAAGGSGGGGGGGPVAEGADEPSRWRQDVRAAAAFVPPPAPPAAPLPPAPPPPPLQLSPGAAGAAAAAGPDGASRWALPAAPQTAQLLSDGSTIPELITAPSQPGDDAHYTEDRASAQHHHLPPAFQHLFRRHPHPAAQQPSLQQRQHYRQHDDDGTHAVSISGEHPHDLRHDDAAHHPHAVCEGNAAAGGAAASGAGVSGADVLVPAGSGAAAGAAPAVHHGAAAAAGANSGGGGGGGWRAFTLHGRNSRHQHDGHGHGAHGPHGAHGSHSHNSHAGSDSDSEDEGTCWPPCLPKPWAPAGGGAGGRSGRVAPLPAPVAGLVHQVEQGVDKAMAAVGDATNRVAAKLAALGGDGGSRAGSGAGDGEGGTGDGSGGKGGGGGQMSEREKAREAARRASKRAEEDRMRKTIQMYNGFEKRDASSFFWFRNPKVIAYLFNWAYYENSLSIALLIFSLIAGYQDQWVFANVPLGAVAGLLVADVLILVHSCLYVLPLYALITPVGSHCPKDVLRRAIKAGVFPRQTALIARALNLQLKAREALLAKKPAAPAGGSGGGGFFSRIAKVIPGHPGASAGAKQHPQPYTGAAAAAAFARAGRTGGAGAGAGATAGVAAATSPAGDQYSRELDAAAVTAAWGGAPPSGSAKRAAAPGLPAHMAAERSALSGLGPGPSPTPSSLPSPSASVTAATAAAAVGHISKRHISAAVPLAPPGAAGGGSPPPPPAPQSHHHGLGAASAFMAAGGMGLEMSMAGGGGGHGGHGHGHGGGHPLAPQPSGMSGCSSVDLGHSGGSMSALMAGMYRSAMAHATEEERRDAAAAAAAMQAAAAAGGGSGHGAGGGRGRLDLTLVPRQQ</sequence>
<dbReference type="GO" id="GO:0006952">
    <property type="term" value="P:defense response"/>
    <property type="evidence" value="ECO:0007669"/>
    <property type="project" value="UniProtKB-KW"/>
</dbReference>
<feature type="transmembrane region" description="Helical" evidence="9">
    <location>
        <begin position="1987"/>
        <end position="2007"/>
    </location>
</feature>
<proteinExistence type="inferred from homology"/>
<feature type="compositionally biased region" description="Low complexity" evidence="8">
    <location>
        <begin position="1368"/>
        <end position="1387"/>
    </location>
</feature>
<feature type="compositionally biased region" description="Pro residues" evidence="8">
    <location>
        <begin position="660"/>
        <end position="675"/>
    </location>
</feature>
<feature type="region of interest" description="Disordered" evidence="8">
    <location>
        <begin position="2253"/>
        <end position="2277"/>
    </location>
</feature>
<evidence type="ECO:0008006" key="12">
    <source>
        <dbReference type="Google" id="ProtNLM"/>
    </source>
</evidence>
<feature type="region of interest" description="Disordered" evidence="8">
    <location>
        <begin position="2297"/>
        <end position="2330"/>
    </location>
</feature>
<feature type="region of interest" description="Disordered" evidence="8">
    <location>
        <begin position="1643"/>
        <end position="1666"/>
    </location>
</feature>
<evidence type="ECO:0000256" key="5">
    <source>
        <dbReference type="ARBA" id="ARBA00022989"/>
    </source>
</evidence>
<evidence type="ECO:0000256" key="6">
    <source>
        <dbReference type="ARBA" id="ARBA00023136"/>
    </source>
</evidence>
<dbReference type="EMBL" id="JAEHOC010000065">
    <property type="protein sequence ID" value="KAG2424424.1"/>
    <property type="molecule type" value="Genomic_DNA"/>
</dbReference>
<evidence type="ECO:0000313" key="10">
    <source>
        <dbReference type="EMBL" id="KAG2424424.1"/>
    </source>
</evidence>
<feature type="compositionally biased region" description="Gly residues" evidence="8">
    <location>
        <begin position="1010"/>
        <end position="1024"/>
    </location>
</feature>
<dbReference type="PANTHER" id="PTHR31942:SF127">
    <property type="entry name" value="ION TRANSPORT DOMAIN-CONTAINING PROTEIN"/>
    <property type="match status" value="1"/>
</dbReference>
<gene>
    <name evidence="10" type="ORF">HXX76_014477</name>
</gene>
<comment type="caution">
    <text evidence="10">The sequence shown here is derived from an EMBL/GenBank/DDBJ whole genome shotgun (WGS) entry which is preliminary data.</text>
</comment>
<feature type="transmembrane region" description="Helical" evidence="9">
    <location>
        <begin position="2019"/>
        <end position="2046"/>
    </location>
</feature>
<feature type="region of interest" description="Disordered" evidence="8">
    <location>
        <begin position="1683"/>
        <end position="1721"/>
    </location>
</feature>
<feature type="compositionally biased region" description="Gly residues" evidence="8">
    <location>
        <begin position="1900"/>
        <end position="1931"/>
    </location>
</feature>
<dbReference type="Pfam" id="PF03094">
    <property type="entry name" value="Mlo"/>
    <property type="match status" value="4"/>
</dbReference>
<feature type="region of interest" description="Disordered" evidence="8">
    <location>
        <begin position="1512"/>
        <end position="1624"/>
    </location>
</feature>
<protein>
    <recommendedName>
        <fullName evidence="12">MLO-like protein</fullName>
    </recommendedName>
</protein>
<feature type="compositionally biased region" description="Gly residues" evidence="8">
    <location>
        <begin position="2374"/>
        <end position="2386"/>
    </location>
</feature>
<feature type="compositionally biased region" description="Low complexity" evidence="8">
    <location>
        <begin position="641"/>
        <end position="659"/>
    </location>
</feature>
<feature type="region of interest" description="Disordered" evidence="8">
    <location>
        <begin position="1357"/>
        <end position="1434"/>
    </location>
</feature>
<feature type="region of interest" description="Disordered" evidence="8">
    <location>
        <begin position="1787"/>
        <end position="1839"/>
    </location>
</feature>
<evidence type="ECO:0000256" key="1">
    <source>
        <dbReference type="ARBA" id="ARBA00004141"/>
    </source>
</evidence>
<feature type="region of interest" description="Disordered" evidence="8">
    <location>
        <begin position="553"/>
        <end position="585"/>
    </location>
</feature>
<dbReference type="GO" id="GO:0016020">
    <property type="term" value="C:membrane"/>
    <property type="evidence" value="ECO:0007669"/>
    <property type="project" value="UniProtKB-SubCell"/>
</dbReference>
<feature type="region of interest" description="Disordered" evidence="8">
    <location>
        <begin position="861"/>
        <end position="883"/>
    </location>
</feature>
<feature type="compositionally biased region" description="Polar residues" evidence="8">
    <location>
        <begin position="1527"/>
        <end position="1537"/>
    </location>
</feature>
<feature type="compositionally biased region" description="Low complexity" evidence="8">
    <location>
        <begin position="1605"/>
        <end position="1618"/>
    </location>
</feature>
<organism evidence="10 11">
    <name type="scientific">Chlamydomonas incerta</name>
    <dbReference type="NCBI Taxonomy" id="51695"/>
    <lineage>
        <taxon>Eukaryota</taxon>
        <taxon>Viridiplantae</taxon>
        <taxon>Chlorophyta</taxon>
        <taxon>core chlorophytes</taxon>
        <taxon>Chlorophyceae</taxon>
        <taxon>CS clade</taxon>
        <taxon>Chlamydomonadales</taxon>
        <taxon>Chlamydomonadaceae</taxon>
        <taxon>Chlamydomonas</taxon>
    </lineage>
</organism>
<dbReference type="OrthoDB" id="547565at2759"/>
<evidence type="ECO:0000256" key="9">
    <source>
        <dbReference type="SAM" id="Phobius"/>
    </source>
</evidence>
<feature type="compositionally biased region" description="Pro residues" evidence="8">
    <location>
        <begin position="1584"/>
        <end position="1604"/>
    </location>
</feature>
<feature type="region of interest" description="Disordered" evidence="8">
    <location>
        <begin position="794"/>
        <end position="847"/>
    </location>
</feature>
<evidence type="ECO:0000256" key="4">
    <source>
        <dbReference type="ARBA" id="ARBA00022821"/>
    </source>
</evidence>
<feature type="compositionally biased region" description="Gly residues" evidence="8">
    <location>
        <begin position="1552"/>
        <end position="1563"/>
    </location>
</feature>
<feature type="transmembrane region" description="Helical" evidence="9">
    <location>
        <begin position="12"/>
        <end position="33"/>
    </location>
</feature>
<keyword evidence="11" id="KW-1185">Reference proteome</keyword>
<feature type="compositionally biased region" description="Low complexity" evidence="8">
    <location>
        <begin position="1466"/>
        <end position="1476"/>
    </location>
</feature>
<feature type="region of interest" description="Disordered" evidence="8">
    <location>
        <begin position="1249"/>
        <end position="1300"/>
    </location>
</feature>
<feature type="compositionally biased region" description="Pro residues" evidence="8">
    <location>
        <begin position="558"/>
        <end position="567"/>
    </location>
</feature>
<keyword evidence="5 9" id="KW-1133">Transmembrane helix</keyword>
<feature type="region of interest" description="Disordered" evidence="8">
    <location>
        <begin position="1055"/>
        <end position="1112"/>
    </location>
</feature>
<comment type="similarity">
    <text evidence="2">Belongs to the MLO family.</text>
</comment>
<name>A0A835VT10_CHLIN</name>
<keyword evidence="3 9" id="KW-0812">Transmembrane</keyword>
<feature type="compositionally biased region" description="Low complexity" evidence="8">
    <location>
        <begin position="1265"/>
        <end position="1300"/>
    </location>
</feature>
<evidence type="ECO:0000313" key="11">
    <source>
        <dbReference type="Proteomes" id="UP000650467"/>
    </source>
</evidence>
<feature type="compositionally biased region" description="Basic and acidic residues" evidence="8">
    <location>
        <begin position="1933"/>
        <end position="1951"/>
    </location>
</feature>
<feature type="region of interest" description="Disordered" evidence="8">
    <location>
        <begin position="994"/>
        <end position="1031"/>
    </location>
</feature>
<dbReference type="PANTHER" id="PTHR31942">
    <property type="entry name" value="MLO-LIKE PROTEIN 1"/>
    <property type="match status" value="1"/>
</dbReference>
<feature type="transmembrane region" description="Helical" evidence="9">
    <location>
        <begin position="118"/>
        <end position="139"/>
    </location>
</feature>
<feature type="compositionally biased region" description="Gly residues" evidence="8">
    <location>
        <begin position="872"/>
        <end position="883"/>
    </location>
</feature>
<feature type="region of interest" description="Disordered" evidence="8">
    <location>
        <begin position="641"/>
        <end position="685"/>
    </location>
</feature>
<dbReference type="Proteomes" id="UP000650467">
    <property type="component" value="Unassembled WGS sequence"/>
</dbReference>
<feature type="compositionally biased region" description="Gly residues" evidence="8">
    <location>
        <begin position="389"/>
        <end position="434"/>
    </location>
</feature>
<evidence type="ECO:0000256" key="3">
    <source>
        <dbReference type="ARBA" id="ARBA00022692"/>
    </source>
</evidence>
<keyword evidence="6 9" id="KW-0472">Membrane</keyword>
<feature type="region of interest" description="Disordered" evidence="8">
    <location>
        <begin position="609"/>
        <end position="628"/>
    </location>
</feature>
<accession>A0A835VT10</accession>
<feature type="compositionally biased region" description="Low complexity" evidence="8">
    <location>
        <begin position="1401"/>
        <end position="1418"/>
    </location>
</feature>